<feature type="compositionally biased region" description="Basic and acidic residues" evidence="1">
    <location>
        <begin position="8"/>
        <end position="20"/>
    </location>
</feature>
<sequence length="842" mass="93406">MSASAKRSSTDTQEKDLMLDKDMEKDTWNFKSMTDDDPMDFGFDSPAKNKKNAFKLDMGFDLGGDFGNLSSFKMDMPDFDFSSPAKKTTKAKESSDDKSSENSKQKKNPFTFSYDFDALDDFDLGSSPPLKKGNKTMSKNMDCEEISAKRKIDKSDDLDFDLGSSPLKKGNKTMSKNMDCEEISARRKIDKSDDLDFDLDLPITRQAPSKANTDVQVKASAEKENQGSKTTATMVVDSSTHSDQAALESMENLEAVISPQGPSLKTSTTDTMPVQPQSINTSPLKTSCSMVEEKDEPRPLNEAAAPSPLHASETAHTAVSRGTSPGIHEICRPGTKEDCAKDLEQNAINKMISTMESSYEKTEQTSASISSQLCSDKIEHQQDEMSTHTQAEIQDRTNETLCDPDAGPSLTTFSGKLSPGTRPSQTASHVQNLNGKLPLDPSHSVQGINNLRAMQNKDLGLIRSKFFKKPEKPQSHVLESSSIQTEIQPVARERIGSNLIPSNDRRHDTKDALPGSKTRSCPIELVNTDSEKNAATVNTTSSSEKIIHKDHSNPKTVEIVAGQMDHLKLQTKNTTREKSILQINISSKLDASSLTQKLSKHLSSGAESLQKSKIVSLERPKLGNFMSDLRAVKAQRTIGVNKDQPSSAVQPEVSSSISKEINTEAPVKKSSEIQQLAPREKTQILHCPSSLKRKADEDADRSLKPQLKRFSMSPRENRNVEELTHRAVQGKFSSLERRIDNNTTKELVKESPRTKSHYQNINMANLEIPITENADNIEKAEAYTKELDNICNILKKKHEEAKELLVRAVVNNNKLLMLNHPLYEDKIRLVQKFAAKLTIRDT</sequence>
<dbReference type="GeneID" id="104773346"/>
<feature type="compositionally biased region" description="Polar residues" evidence="1">
    <location>
        <begin position="409"/>
        <end position="434"/>
    </location>
</feature>
<feature type="compositionally biased region" description="Polar residues" evidence="1">
    <location>
        <begin position="227"/>
        <end position="236"/>
    </location>
</feature>
<feature type="compositionally biased region" description="Polar residues" evidence="1">
    <location>
        <begin position="206"/>
        <end position="215"/>
    </location>
</feature>
<evidence type="ECO:0000313" key="2">
    <source>
        <dbReference type="Proteomes" id="UP000694864"/>
    </source>
</evidence>
<dbReference type="Proteomes" id="UP000694864">
    <property type="component" value="Unplaced"/>
</dbReference>
<reference evidence="3" key="2">
    <citation type="submission" date="2025-08" db="UniProtKB">
        <authorList>
            <consortium name="RefSeq"/>
        </authorList>
    </citation>
    <scope>IDENTIFICATION</scope>
    <source>
        <tissue evidence="3">Leaf</tissue>
    </source>
</reference>
<dbReference type="RefSeq" id="XP_010496234.1">
    <property type="nucleotide sequence ID" value="XM_010497932.1"/>
</dbReference>
<feature type="region of interest" description="Disordered" evidence="1">
    <location>
        <begin position="641"/>
        <end position="671"/>
    </location>
</feature>
<feature type="compositionally biased region" description="Polar residues" evidence="1">
    <location>
        <begin position="643"/>
        <end position="660"/>
    </location>
</feature>
<feature type="region of interest" description="Disordered" evidence="1">
    <location>
        <begin position="157"/>
        <end position="185"/>
    </location>
</feature>
<name>A0ABM0Y6C5_CAMSA</name>
<organism evidence="2 3">
    <name type="scientific">Camelina sativa</name>
    <name type="common">False flax</name>
    <name type="synonym">Myagrum sativum</name>
    <dbReference type="NCBI Taxonomy" id="90675"/>
    <lineage>
        <taxon>Eukaryota</taxon>
        <taxon>Viridiplantae</taxon>
        <taxon>Streptophyta</taxon>
        <taxon>Embryophyta</taxon>
        <taxon>Tracheophyta</taxon>
        <taxon>Spermatophyta</taxon>
        <taxon>Magnoliopsida</taxon>
        <taxon>eudicotyledons</taxon>
        <taxon>Gunneridae</taxon>
        <taxon>Pentapetalae</taxon>
        <taxon>rosids</taxon>
        <taxon>malvids</taxon>
        <taxon>Brassicales</taxon>
        <taxon>Brassicaceae</taxon>
        <taxon>Camelineae</taxon>
        <taxon>Camelina</taxon>
    </lineage>
</organism>
<feature type="region of interest" description="Disordered" evidence="1">
    <location>
        <begin position="499"/>
        <end position="520"/>
    </location>
</feature>
<dbReference type="PANTHER" id="PTHR36380:SF1">
    <property type="entry name" value="OS01G0755100 PROTEIN"/>
    <property type="match status" value="1"/>
</dbReference>
<reference evidence="2" key="1">
    <citation type="journal article" date="2014" name="Nat. Commun.">
        <title>The emerging biofuel crop Camelina sativa retains a highly undifferentiated hexaploid genome structure.</title>
        <authorList>
            <person name="Kagale S."/>
            <person name="Koh C."/>
            <person name="Nixon J."/>
            <person name="Bollina V."/>
            <person name="Clarke W.E."/>
            <person name="Tuteja R."/>
            <person name="Spillane C."/>
            <person name="Robinson S.J."/>
            <person name="Links M.G."/>
            <person name="Clarke C."/>
            <person name="Higgins E.E."/>
            <person name="Huebert T."/>
            <person name="Sharpe A.G."/>
            <person name="Parkin I.A."/>
        </authorList>
    </citation>
    <scope>NUCLEOTIDE SEQUENCE [LARGE SCALE GENOMIC DNA]</scope>
    <source>
        <strain evidence="2">cv. DH55</strain>
    </source>
</reference>
<keyword evidence="2" id="KW-1185">Reference proteome</keyword>
<feature type="region of interest" description="Disordered" evidence="1">
    <location>
        <begin position="260"/>
        <end position="286"/>
    </location>
</feature>
<gene>
    <name evidence="3" type="primary">LOC104773346</name>
</gene>
<dbReference type="InterPro" id="IPR038777">
    <property type="entry name" value="At4g18490-like"/>
</dbReference>
<dbReference type="PANTHER" id="PTHR36380">
    <property type="entry name" value="BNAA03G58330D PROTEIN"/>
    <property type="match status" value="1"/>
</dbReference>
<evidence type="ECO:0000256" key="1">
    <source>
        <dbReference type="SAM" id="MobiDB-lite"/>
    </source>
</evidence>
<evidence type="ECO:0000313" key="3">
    <source>
        <dbReference type="RefSeq" id="XP_010496234.1"/>
    </source>
</evidence>
<protein>
    <submittedName>
        <fullName evidence="3">Uncharacterized protein At4g18490-like</fullName>
    </submittedName>
</protein>
<accession>A0ABM0Y6C5</accession>
<feature type="region of interest" description="Disordered" evidence="1">
    <location>
        <begin position="206"/>
        <end position="236"/>
    </location>
</feature>
<feature type="region of interest" description="Disordered" evidence="1">
    <location>
        <begin position="82"/>
        <end position="109"/>
    </location>
</feature>
<feature type="region of interest" description="Disordered" evidence="1">
    <location>
        <begin position="1"/>
        <end position="20"/>
    </location>
</feature>
<proteinExistence type="predicted"/>
<feature type="region of interest" description="Disordered" evidence="1">
    <location>
        <begin position="398"/>
        <end position="445"/>
    </location>
</feature>
<feature type="compositionally biased region" description="Basic and acidic residues" evidence="1">
    <location>
        <begin position="90"/>
        <end position="104"/>
    </location>
</feature>